<dbReference type="PANTHER" id="PTHR33420:SF33">
    <property type="entry name" value="MINOR FIMBRIAL SUBUNIT"/>
    <property type="match status" value="1"/>
</dbReference>
<dbReference type="RefSeq" id="WP_080210198.1">
    <property type="nucleotide sequence ID" value="NZ_CP160163.1"/>
</dbReference>
<keyword evidence="1" id="KW-0732">Signal</keyword>
<name>A0A3U9L8N5_SALET</name>
<dbReference type="InterPro" id="IPR050263">
    <property type="entry name" value="Bact_Fimbrial_Adh_Pro"/>
</dbReference>
<reference evidence="3" key="1">
    <citation type="submission" date="2019-10" db="EMBL/GenBank/DDBJ databases">
        <authorList>
            <person name="Ashton P.M."/>
            <person name="Dallman T."/>
            <person name="Nair S."/>
            <person name="De Pinna E."/>
            <person name="Peters T."/>
            <person name="Grant K."/>
        </authorList>
    </citation>
    <scope>NUCLEOTIDE SEQUENCE</scope>
    <source>
        <strain evidence="4">313425</strain>
        <strain evidence="3">809993</strain>
    </source>
</reference>
<dbReference type="GO" id="GO:0009289">
    <property type="term" value="C:pilus"/>
    <property type="evidence" value="ECO:0007669"/>
    <property type="project" value="InterPro"/>
</dbReference>
<dbReference type="GO" id="GO:0043709">
    <property type="term" value="P:cell adhesion involved in single-species biofilm formation"/>
    <property type="evidence" value="ECO:0007669"/>
    <property type="project" value="TreeGrafter"/>
</dbReference>
<dbReference type="SUPFAM" id="SSF49401">
    <property type="entry name" value="Bacterial adhesins"/>
    <property type="match status" value="1"/>
</dbReference>
<evidence type="ECO:0000313" key="3">
    <source>
        <dbReference type="EMBL" id="EDA0143768.1"/>
    </source>
</evidence>
<feature type="chain" id="PRO_5030085828" evidence="1">
    <location>
        <begin position="28"/>
        <end position="197"/>
    </location>
</feature>
<dbReference type="PANTHER" id="PTHR33420">
    <property type="entry name" value="FIMBRIAL SUBUNIT ELFA-RELATED"/>
    <property type="match status" value="1"/>
</dbReference>
<proteinExistence type="predicted"/>
<feature type="domain" description="Fimbrial-type adhesion" evidence="2">
    <location>
        <begin position="35"/>
        <end position="196"/>
    </location>
</feature>
<comment type="caution">
    <text evidence="3">The sequence shown here is derived from an EMBL/GenBank/DDBJ whole genome shotgun (WGS) entry which is preliminary data.</text>
</comment>
<dbReference type="Pfam" id="PF00419">
    <property type="entry name" value="Fimbrial"/>
    <property type="match status" value="1"/>
</dbReference>
<dbReference type="Gene3D" id="2.60.40.1090">
    <property type="entry name" value="Fimbrial-type adhesion domain"/>
    <property type="match status" value="1"/>
</dbReference>
<accession>A0A5H9WZA6</accession>
<dbReference type="EMBL" id="RVIX01000010">
    <property type="protein sequence ID" value="MLX09408.1"/>
    <property type="molecule type" value="Genomic_DNA"/>
</dbReference>
<feature type="signal peptide" evidence="1">
    <location>
        <begin position="1"/>
        <end position="27"/>
    </location>
</feature>
<accession>A0A3U9L8N5</accession>
<evidence type="ECO:0000256" key="1">
    <source>
        <dbReference type="SAM" id="SignalP"/>
    </source>
</evidence>
<dbReference type="InterPro" id="IPR008966">
    <property type="entry name" value="Adhesion_dom_sf"/>
</dbReference>
<gene>
    <name evidence="4" type="ORF">DRY32_09685</name>
    <name evidence="3" type="ORF">F9G36_08980</name>
</gene>
<dbReference type="InterPro" id="IPR036937">
    <property type="entry name" value="Adhesion_dom_fimbrial_sf"/>
</dbReference>
<organism evidence="3">
    <name type="scientific">Salmonella enterica I</name>
    <dbReference type="NCBI Taxonomy" id="59201"/>
    <lineage>
        <taxon>Bacteria</taxon>
        <taxon>Pseudomonadati</taxon>
        <taxon>Pseudomonadota</taxon>
        <taxon>Gammaproteobacteria</taxon>
        <taxon>Enterobacterales</taxon>
        <taxon>Enterobacteriaceae</taxon>
        <taxon>Salmonella</taxon>
    </lineage>
</organism>
<dbReference type="Proteomes" id="UP000839529">
    <property type="component" value="Unassembled WGS sequence"/>
</dbReference>
<dbReference type="EMBL" id="AALIQC010000009">
    <property type="protein sequence ID" value="EDA0143768.1"/>
    <property type="molecule type" value="Genomic_DNA"/>
</dbReference>
<dbReference type="InterPro" id="IPR000259">
    <property type="entry name" value="Adhesion_dom_fimbrial"/>
</dbReference>
<protein>
    <submittedName>
        <fullName evidence="3">Fimbrial protein</fullName>
    </submittedName>
</protein>
<evidence type="ECO:0000313" key="4">
    <source>
        <dbReference type="EMBL" id="MLX09408.1"/>
    </source>
</evidence>
<dbReference type="AlphaFoldDB" id="A0A3U9L8N5"/>
<evidence type="ECO:0000259" key="2">
    <source>
        <dbReference type="Pfam" id="PF00419"/>
    </source>
</evidence>
<sequence>MTFNTPKYLARFSTVALALAVCQPVWADGTNLDVTFKATIRETTCDMTIEGASGADNTITIGDSGQTRLDNILSGSGNISAPFTLKIVECPDSLDSIKTTINGTGSTKVSTALINTYTGTSPAPTSYIGLTIARASALNAPFVINSTADKERLVWTTDEIKTAKAVPLVATMIATGTSAQVEAGRFESTATFEFTYE</sequence>